<dbReference type="Pfam" id="PF02014">
    <property type="entry name" value="Reeler"/>
    <property type="match status" value="1"/>
</dbReference>
<dbReference type="AlphaFoldDB" id="A0A977PKQ1"/>
<sequence>MCTGREPEVKGMKAFKGVLLAVILAATVFAMSNGAPTLTCTQCHMGAAQHPAQFKVIGLPKEYVPGKAYKITIEITKGPDCTGGVACGGFAVSVSAGKLKVIDPKDTFISTDMMTGKPIITHTKEGSLKREWTFEWIAPKKPVPVTFNIAVIAANGDGSPMGDWYASKIITIQPAVMQTSTSTTTTAGACAPTTVTVTKTVTVTVTTTVTVTG</sequence>
<accession>A0A977PKQ1</accession>
<reference evidence="2" key="1">
    <citation type="submission" date="2013-11" db="EMBL/GenBank/DDBJ databases">
        <title>Comparative genomics of Ignicoccus.</title>
        <authorList>
            <person name="Podar M."/>
        </authorList>
    </citation>
    <scope>NUCLEOTIDE SEQUENCE</scope>
    <source>
        <strain evidence="2">DSM 13166</strain>
    </source>
</reference>
<evidence type="ECO:0000259" key="1">
    <source>
        <dbReference type="Pfam" id="PF02014"/>
    </source>
</evidence>
<dbReference type="InterPro" id="IPR042307">
    <property type="entry name" value="Reeler_sf"/>
</dbReference>
<dbReference type="KEGG" id="ipc:IPA_02670"/>
<gene>
    <name evidence="2" type="ORF">IPA_02670</name>
</gene>
<evidence type="ECO:0000313" key="2">
    <source>
        <dbReference type="EMBL" id="UXD22218.1"/>
    </source>
</evidence>
<dbReference type="EMBL" id="CP006868">
    <property type="protein sequence ID" value="UXD22218.1"/>
    <property type="molecule type" value="Genomic_DNA"/>
</dbReference>
<proteinExistence type="predicted"/>
<dbReference type="Gene3D" id="2.60.40.4060">
    <property type="entry name" value="Reeler domain"/>
    <property type="match status" value="1"/>
</dbReference>
<organism evidence="2 3">
    <name type="scientific">Ignicoccus pacificus DSM 13166</name>
    <dbReference type="NCBI Taxonomy" id="940294"/>
    <lineage>
        <taxon>Archaea</taxon>
        <taxon>Thermoproteota</taxon>
        <taxon>Thermoprotei</taxon>
        <taxon>Desulfurococcales</taxon>
        <taxon>Desulfurococcaceae</taxon>
        <taxon>Ignicoccus</taxon>
    </lineage>
</organism>
<feature type="domain" description="Reelin" evidence="1">
    <location>
        <begin position="44"/>
        <end position="153"/>
    </location>
</feature>
<keyword evidence="3" id="KW-1185">Reference proteome</keyword>
<name>A0A977PKQ1_9CREN</name>
<dbReference type="Proteomes" id="UP001063698">
    <property type="component" value="Chromosome"/>
</dbReference>
<evidence type="ECO:0000313" key="3">
    <source>
        <dbReference type="Proteomes" id="UP001063698"/>
    </source>
</evidence>
<protein>
    <recommendedName>
        <fullName evidence="1">Reelin domain-containing protein</fullName>
    </recommendedName>
</protein>
<dbReference type="NCBIfam" id="NF041895">
    <property type="entry name" value="choice_anch_V"/>
    <property type="match status" value="1"/>
</dbReference>
<dbReference type="InterPro" id="IPR002861">
    <property type="entry name" value="Reeler_dom"/>
</dbReference>